<protein>
    <submittedName>
        <fullName evidence="1">Uncharacterized protein</fullName>
    </submittedName>
</protein>
<dbReference type="AlphaFoldDB" id="A0A1S0TI49"/>
<gene>
    <name evidence="1" type="ORF">LOAG_14196</name>
</gene>
<accession>A0A1S0TI49</accession>
<dbReference type="GeneID" id="9951673"/>
<dbReference type="KEGG" id="loa:LOAG_14196"/>
<evidence type="ECO:0000313" key="1">
    <source>
        <dbReference type="EMBL" id="EFO14327.1"/>
    </source>
</evidence>
<dbReference type="EMBL" id="JH712082">
    <property type="protein sequence ID" value="EFO14327.1"/>
    <property type="molecule type" value="Genomic_DNA"/>
</dbReference>
<organism evidence="1">
    <name type="scientific">Loa loa</name>
    <name type="common">Eye worm</name>
    <name type="synonym">Filaria loa</name>
    <dbReference type="NCBI Taxonomy" id="7209"/>
    <lineage>
        <taxon>Eukaryota</taxon>
        <taxon>Metazoa</taxon>
        <taxon>Ecdysozoa</taxon>
        <taxon>Nematoda</taxon>
        <taxon>Chromadorea</taxon>
        <taxon>Rhabditida</taxon>
        <taxon>Spirurina</taxon>
        <taxon>Spiruromorpha</taxon>
        <taxon>Filarioidea</taxon>
        <taxon>Onchocercidae</taxon>
        <taxon>Loa</taxon>
    </lineage>
</organism>
<sequence length="186" mass="21893">MSPSQIGLCVIRLWNIVNQIKRLFKRKKIFEEKLLKHFQLFTTDNNSWTECLLRLAWAFHNHISTFTSIAVDVRCHKNSLIGLQNMGKAFEFSAVKKGRGRKQLLQKCHFTSFRIFGIGRTVKRLCVIRPTDSPQKYNDYFEFPIGPDMMLFTVHGLVQTEGIFDTVEVNDKADEFRRRSRHHFIQ</sequence>
<name>A0A1S0TI49_LOALO</name>
<reference evidence="1" key="1">
    <citation type="submission" date="2012-04" db="EMBL/GenBank/DDBJ databases">
        <title>The Genome Sequence of Loa loa.</title>
        <authorList>
            <consortium name="The Broad Institute Genome Sequencing Platform"/>
            <consortium name="Broad Institute Genome Sequencing Center for Infectious Disease"/>
            <person name="Nutman T.B."/>
            <person name="Fink D.L."/>
            <person name="Russ C."/>
            <person name="Young S."/>
            <person name="Zeng Q."/>
            <person name="Gargeya S."/>
            <person name="Alvarado L."/>
            <person name="Berlin A."/>
            <person name="Chapman S.B."/>
            <person name="Chen Z."/>
            <person name="Freedman E."/>
            <person name="Gellesch M."/>
            <person name="Goldberg J."/>
            <person name="Griggs A."/>
            <person name="Gujja S."/>
            <person name="Heilman E.R."/>
            <person name="Heiman D."/>
            <person name="Howarth C."/>
            <person name="Mehta T."/>
            <person name="Neiman D."/>
            <person name="Pearson M."/>
            <person name="Roberts A."/>
            <person name="Saif S."/>
            <person name="Shea T."/>
            <person name="Shenoy N."/>
            <person name="Sisk P."/>
            <person name="Stolte C."/>
            <person name="Sykes S."/>
            <person name="White J."/>
            <person name="Yandava C."/>
            <person name="Haas B."/>
            <person name="Henn M.R."/>
            <person name="Nusbaum C."/>
            <person name="Birren B."/>
        </authorList>
    </citation>
    <scope>NUCLEOTIDE SEQUENCE [LARGE SCALE GENOMIC DNA]</scope>
</reference>
<dbReference type="CTD" id="9951673"/>
<dbReference type="InParanoid" id="A0A1S0TI49"/>
<proteinExistence type="predicted"/>
<dbReference type="RefSeq" id="XP_003149743.1">
    <property type="nucleotide sequence ID" value="XM_003149695.1"/>
</dbReference>